<evidence type="ECO:0000256" key="11">
    <source>
        <dbReference type="NCBIfam" id="TIGR02067"/>
    </source>
</evidence>
<evidence type="ECO:0000256" key="12">
    <source>
        <dbReference type="PIRSR" id="PIRSR600760-2"/>
    </source>
</evidence>
<sequence>MTGNNSARPLLAGLEPAQILETLLAAAAAAARETLPRFRSPLAVENKLAGGFDPVTEADKQAEIAVRDLIAARFPDHGLIGEEWDPKLSDNPCQWIIDPIDGTRAFISGVPVWGTLIGFMVDGRAQAGLMAQPFTGETYVGLPGRSIYRRGVEEIVLRTSAVTEIGRAKLSTTTPDLFVQTGTQRPWDALRAQVLQTRYGLDCYAYCLLAAGHIDLIVEPGLKNVDIAPLVPIIENAGGIVTTWEGGAPEEGGNCIAAATPELHAAAMAVLRAA</sequence>
<dbReference type="Pfam" id="PF00459">
    <property type="entry name" value="Inositol_P"/>
    <property type="match status" value="1"/>
</dbReference>
<evidence type="ECO:0000256" key="3">
    <source>
        <dbReference type="ARBA" id="ARBA00009759"/>
    </source>
</evidence>
<dbReference type="InterPro" id="IPR020583">
    <property type="entry name" value="Inositol_monoP_metal-BS"/>
</dbReference>
<dbReference type="CDD" id="cd01641">
    <property type="entry name" value="Bacterial_IMPase_like_1"/>
    <property type="match status" value="1"/>
</dbReference>
<evidence type="ECO:0000313" key="13">
    <source>
        <dbReference type="EMBL" id="QEE22015.1"/>
    </source>
</evidence>
<gene>
    <name evidence="13" type="primary">hisN</name>
    <name evidence="13" type="ORF">FNA67_18350</name>
</gene>
<evidence type="ECO:0000256" key="5">
    <source>
        <dbReference type="ARBA" id="ARBA00022605"/>
    </source>
</evidence>
<reference evidence="13 14" key="1">
    <citation type="journal article" date="2015" name="Int. J. Syst. Evol. Microbiol.">
        <title>Youhaiella tibetensis gen. nov., sp. nov., isolated from subsurface sediment.</title>
        <authorList>
            <person name="Wang Y.X."/>
            <person name="Huang F.Q."/>
            <person name="Nogi Y."/>
            <person name="Pang S.J."/>
            <person name="Wang P.K."/>
            <person name="Lv J."/>
        </authorList>
    </citation>
    <scope>NUCLEOTIDE SEQUENCE [LARGE SCALE GENOMIC DNA]</scope>
    <source>
        <strain evidence="14">fig4</strain>
    </source>
</reference>
<dbReference type="AlphaFoldDB" id="A0A5B9DSU7"/>
<evidence type="ECO:0000256" key="4">
    <source>
        <dbReference type="ARBA" id="ARBA00013085"/>
    </source>
</evidence>
<evidence type="ECO:0000256" key="1">
    <source>
        <dbReference type="ARBA" id="ARBA00001946"/>
    </source>
</evidence>
<evidence type="ECO:0000256" key="6">
    <source>
        <dbReference type="ARBA" id="ARBA00022723"/>
    </source>
</evidence>
<keyword evidence="6 12" id="KW-0479">Metal-binding</keyword>
<dbReference type="PROSITE" id="PS00629">
    <property type="entry name" value="IMP_1"/>
    <property type="match status" value="1"/>
</dbReference>
<name>A0A5B9DSU7_9HYPH</name>
<evidence type="ECO:0000256" key="10">
    <source>
        <dbReference type="ARBA" id="ARBA00049158"/>
    </source>
</evidence>
<dbReference type="EC" id="3.1.3.15" evidence="4 11"/>
<dbReference type="SUPFAM" id="SSF56655">
    <property type="entry name" value="Carbohydrate phosphatase"/>
    <property type="match status" value="1"/>
</dbReference>
<dbReference type="PANTHER" id="PTHR20854">
    <property type="entry name" value="INOSITOL MONOPHOSPHATASE"/>
    <property type="match status" value="1"/>
</dbReference>
<feature type="binding site" evidence="12">
    <location>
        <position position="101"/>
    </location>
    <ligand>
        <name>Mg(2+)</name>
        <dbReference type="ChEBI" id="CHEBI:18420"/>
        <label>1</label>
        <note>catalytic</note>
    </ligand>
</feature>
<dbReference type="GO" id="GO:0008934">
    <property type="term" value="F:inositol monophosphate 1-phosphatase activity"/>
    <property type="evidence" value="ECO:0007669"/>
    <property type="project" value="TreeGrafter"/>
</dbReference>
<dbReference type="UniPathway" id="UPA00031">
    <property type="reaction ID" value="UER00013"/>
</dbReference>
<dbReference type="Proteomes" id="UP000321062">
    <property type="component" value="Chromosome"/>
</dbReference>
<comment type="cofactor">
    <cofactor evidence="1 12">
        <name>Mg(2+)</name>
        <dbReference type="ChEBI" id="CHEBI:18420"/>
    </cofactor>
</comment>
<proteinExistence type="inferred from homology"/>
<comment type="similarity">
    <text evidence="3">Belongs to the inositol monophosphatase superfamily.</text>
</comment>
<evidence type="ECO:0000313" key="14">
    <source>
        <dbReference type="Proteomes" id="UP000321062"/>
    </source>
</evidence>
<comment type="pathway">
    <text evidence="2">Amino-acid biosynthesis; L-histidine biosynthesis; L-histidine from 5-phospho-alpha-D-ribose 1-diphosphate: step 8/9.</text>
</comment>
<evidence type="ECO:0000256" key="9">
    <source>
        <dbReference type="ARBA" id="ARBA00023102"/>
    </source>
</evidence>
<dbReference type="Gene3D" id="3.30.540.10">
    <property type="entry name" value="Fructose-1,6-Bisphosphatase, subunit A, domain 1"/>
    <property type="match status" value="1"/>
</dbReference>
<dbReference type="GO" id="GO:0007165">
    <property type="term" value="P:signal transduction"/>
    <property type="evidence" value="ECO:0007669"/>
    <property type="project" value="TreeGrafter"/>
</dbReference>
<evidence type="ECO:0000256" key="7">
    <source>
        <dbReference type="ARBA" id="ARBA00022801"/>
    </source>
</evidence>
<dbReference type="PANTHER" id="PTHR20854:SF4">
    <property type="entry name" value="INOSITOL-1-MONOPHOSPHATASE-RELATED"/>
    <property type="match status" value="1"/>
</dbReference>
<dbReference type="InterPro" id="IPR000760">
    <property type="entry name" value="Inositol_monophosphatase-like"/>
</dbReference>
<keyword evidence="7 13" id="KW-0378">Hydrolase</keyword>
<dbReference type="GO" id="GO:0006020">
    <property type="term" value="P:inositol metabolic process"/>
    <property type="evidence" value="ECO:0007669"/>
    <property type="project" value="TreeGrafter"/>
</dbReference>
<dbReference type="InterPro" id="IPR011809">
    <property type="entry name" value="His_9_proposed"/>
</dbReference>
<organism evidence="13 14">
    <name type="scientific">Paradevosia tibetensis</name>
    <dbReference type="NCBI Taxonomy" id="1447062"/>
    <lineage>
        <taxon>Bacteria</taxon>
        <taxon>Pseudomonadati</taxon>
        <taxon>Pseudomonadota</taxon>
        <taxon>Alphaproteobacteria</taxon>
        <taxon>Hyphomicrobiales</taxon>
        <taxon>Devosiaceae</taxon>
        <taxon>Paradevosia</taxon>
    </lineage>
</organism>
<feature type="binding site" evidence="12">
    <location>
        <position position="98"/>
    </location>
    <ligand>
        <name>Mg(2+)</name>
        <dbReference type="ChEBI" id="CHEBI:18420"/>
        <label>1</label>
        <note>catalytic</note>
    </ligand>
</feature>
<accession>A0A5B9DSU7</accession>
<keyword evidence="5" id="KW-0028">Amino-acid biosynthesis</keyword>
<keyword evidence="14" id="KW-1185">Reference proteome</keyword>
<dbReference type="Gene3D" id="3.40.190.80">
    <property type="match status" value="1"/>
</dbReference>
<dbReference type="NCBIfam" id="TIGR02067">
    <property type="entry name" value="his_9_HisN"/>
    <property type="match status" value="1"/>
</dbReference>
<feature type="binding site" evidence="12">
    <location>
        <position position="226"/>
    </location>
    <ligand>
        <name>Mg(2+)</name>
        <dbReference type="ChEBI" id="CHEBI:18420"/>
        <label>1</label>
        <note>catalytic</note>
    </ligand>
</feature>
<dbReference type="OrthoDB" id="9785695at2"/>
<dbReference type="KEGG" id="yti:FNA67_18350"/>
<dbReference type="RefSeq" id="WP_147657460.1">
    <property type="nucleotide sequence ID" value="NZ_BMFM01000002.1"/>
</dbReference>
<protein>
    <recommendedName>
        <fullName evidence="4 11">Histidinol-phosphatase</fullName>
        <ecNumber evidence="4 11">3.1.3.15</ecNumber>
    </recommendedName>
</protein>
<feature type="binding site" evidence="12">
    <location>
        <position position="82"/>
    </location>
    <ligand>
        <name>Mg(2+)</name>
        <dbReference type="ChEBI" id="CHEBI:18420"/>
        <label>1</label>
        <note>catalytic</note>
    </ligand>
</feature>
<dbReference type="GO" id="GO:0000105">
    <property type="term" value="P:L-histidine biosynthetic process"/>
    <property type="evidence" value="ECO:0007669"/>
    <property type="project" value="UniProtKB-UniRule"/>
</dbReference>
<evidence type="ECO:0000256" key="2">
    <source>
        <dbReference type="ARBA" id="ARBA00004970"/>
    </source>
</evidence>
<keyword evidence="8 12" id="KW-0460">Magnesium</keyword>
<dbReference type="PRINTS" id="PR00377">
    <property type="entry name" value="IMPHPHTASES"/>
</dbReference>
<evidence type="ECO:0000256" key="8">
    <source>
        <dbReference type="ARBA" id="ARBA00022842"/>
    </source>
</evidence>
<keyword evidence="9" id="KW-0368">Histidine biosynthesis</keyword>
<dbReference type="GO" id="GO:0004401">
    <property type="term" value="F:histidinol-phosphatase activity"/>
    <property type="evidence" value="ECO:0007669"/>
    <property type="project" value="UniProtKB-UniRule"/>
</dbReference>
<dbReference type="EMBL" id="CP041690">
    <property type="protein sequence ID" value="QEE22015.1"/>
    <property type="molecule type" value="Genomic_DNA"/>
</dbReference>
<dbReference type="GO" id="GO:0046872">
    <property type="term" value="F:metal ion binding"/>
    <property type="evidence" value="ECO:0007669"/>
    <property type="project" value="UniProtKB-KW"/>
</dbReference>
<feature type="binding site" evidence="12">
    <location>
        <position position="100"/>
    </location>
    <ligand>
        <name>Mg(2+)</name>
        <dbReference type="ChEBI" id="CHEBI:18420"/>
        <label>1</label>
        <note>catalytic</note>
    </ligand>
</feature>
<comment type="catalytic activity">
    <reaction evidence="10">
        <text>L-histidinol phosphate + H2O = L-histidinol + phosphate</text>
        <dbReference type="Rhea" id="RHEA:14465"/>
        <dbReference type="ChEBI" id="CHEBI:15377"/>
        <dbReference type="ChEBI" id="CHEBI:43474"/>
        <dbReference type="ChEBI" id="CHEBI:57699"/>
        <dbReference type="ChEBI" id="CHEBI:57980"/>
        <dbReference type="EC" id="3.1.3.15"/>
    </reaction>
</comment>